<dbReference type="EMBL" id="JACEFB010000005">
    <property type="protein sequence ID" value="MBA2226362.1"/>
    <property type="molecule type" value="Genomic_DNA"/>
</dbReference>
<reference evidence="8 9" key="1">
    <citation type="submission" date="2020-07" db="EMBL/GenBank/DDBJ databases">
        <title>Thermogemmata thermophila gen. nov., sp. nov., a novel moderate thermophilic planctomycete from a Kamchatka hot spring.</title>
        <authorList>
            <person name="Elcheninov A.G."/>
            <person name="Podosokorskaya O.A."/>
            <person name="Kovaleva O.L."/>
            <person name="Novikov A."/>
            <person name="Bonch-Osmolovskaya E.A."/>
            <person name="Toshchakov S.V."/>
            <person name="Kublanov I.V."/>
        </authorList>
    </citation>
    <scope>NUCLEOTIDE SEQUENCE [LARGE SCALE GENOMIC DNA]</scope>
    <source>
        <strain evidence="8 9">2918</strain>
    </source>
</reference>
<organism evidence="8 9">
    <name type="scientific">Thermogemmata fonticola</name>
    <dbReference type="NCBI Taxonomy" id="2755323"/>
    <lineage>
        <taxon>Bacteria</taxon>
        <taxon>Pseudomonadati</taxon>
        <taxon>Planctomycetota</taxon>
        <taxon>Planctomycetia</taxon>
        <taxon>Gemmatales</taxon>
        <taxon>Gemmataceae</taxon>
        <taxon>Thermogemmata</taxon>
    </lineage>
</organism>
<keyword evidence="9" id="KW-1185">Reference proteome</keyword>
<dbReference type="InterPro" id="IPR036052">
    <property type="entry name" value="TrpB-like_PALP_sf"/>
</dbReference>
<evidence type="ECO:0000256" key="1">
    <source>
        <dbReference type="ARBA" id="ARBA00001933"/>
    </source>
</evidence>
<evidence type="ECO:0000313" key="9">
    <source>
        <dbReference type="Proteomes" id="UP000542342"/>
    </source>
</evidence>
<evidence type="ECO:0000256" key="2">
    <source>
        <dbReference type="ARBA" id="ARBA00005517"/>
    </source>
</evidence>
<dbReference type="PANTHER" id="PTHR48078">
    <property type="entry name" value="THREONINE DEHYDRATASE, MITOCHONDRIAL-RELATED"/>
    <property type="match status" value="1"/>
</dbReference>
<proteinExistence type="inferred from homology"/>
<dbReference type="InterPro" id="IPR001926">
    <property type="entry name" value="TrpB-like_PALP"/>
</dbReference>
<dbReference type="InterPro" id="IPR050147">
    <property type="entry name" value="Ser/Thr_Dehydratase"/>
</dbReference>
<dbReference type="GO" id="GO:0009097">
    <property type="term" value="P:isoleucine biosynthetic process"/>
    <property type="evidence" value="ECO:0007669"/>
    <property type="project" value="TreeGrafter"/>
</dbReference>
<dbReference type="GO" id="GO:0003941">
    <property type="term" value="F:L-serine ammonia-lyase activity"/>
    <property type="evidence" value="ECO:0007669"/>
    <property type="project" value="TreeGrafter"/>
</dbReference>
<evidence type="ECO:0000313" key="8">
    <source>
        <dbReference type="EMBL" id="MBA2226362.1"/>
    </source>
</evidence>
<comment type="similarity">
    <text evidence="2">Belongs to the threonine synthase family.</text>
</comment>
<dbReference type="GO" id="GO:0009088">
    <property type="term" value="P:threonine biosynthetic process"/>
    <property type="evidence" value="ECO:0007669"/>
    <property type="project" value="UniProtKB-UniRule"/>
</dbReference>
<dbReference type="SUPFAM" id="SSF53686">
    <property type="entry name" value="Tryptophan synthase beta subunit-like PLP-dependent enzymes"/>
    <property type="match status" value="1"/>
</dbReference>
<gene>
    <name evidence="8" type="primary">thrC</name>
    <name evidence="8" type="ORF">H0921_09345</name>
</gene>
<dbReference type="EC" id="4.2.3.1" evidence="5"/>
<accession>A0A7V8VEM6</accession>
<dbReference type="Pfam" id="PF00291">
    <property type="entry name" value="PALP"/>
    <property type="match status" value="1"/>
</dbReference>
<dbReference type="CDD" id="cd01563">
    <property type="entry name" value="Thr-synth_1"/>
    <property type="match status" value="1"/>
</dbReference>
<dbReference type="NCBIfam" id="TIGR00260">
    <property type="entry name" value="thrC"/>
    <property type="match status" value="1"/>
</dbReference>
<dbReference type="RefSeq" id="WP_194537846.1">
    <property type="nucleotide sequence ID" value="NZ_JACEFB010000005.1"/>
</dbReference>
<dbReference type="GO" id="GO:0006565">
    <property type="term" value="P:L-serine catabolic process"/>
    <property type="evidence" value="ECO:0007669"/>
    <property type="project" value="TreeGrafter"/>
</dbReference>
<evidence type="ECO:0000259" key="7">
    <source>
        <dbReference type="Pfam" id="PF00291"/>
    </source>
</evidence>
<dbReference type="InterPro" id="IPR004450">
    <property type="entry name" value="Thr_synthase-like"/>
</dbReference>
<keyword evidence="3 6" id="KW-0663">Pyridoxal phosphate</keyword>
<dbReference type="GO" id="GO:0004795">
    <property type="term" value="F:threonine synthase activity"/>
    <property type="evidence" value="ECO:0007669"/>
    <property type="project" value="UniProtKB-UniRule"/>
</dbReference>
<feature type="modified residue" description="N6-(pyridoxal phosphate)lysine" evidence="6">
    <location>
        <position position="124"/>
    </location>
</feature>
<feature type="domain" description="Tryptophan synthase beta chain-like PALP" evidence="7">
    <location>
        <begin position="85"/>
        <end position="408"/>
    </location>
</feature>
<evidence type="ECO:0000256" key="3">
    <source>
        <dbReference type="ARBA" id="ARBA00022898"/>
    </source>
</evidence>
<dbReference type="GO" id="GO:0004794">
    <property type="term" value="F:threonine deaminase activity"/>
    <property type="evidence" value="ECO:0007669"/>
    <property type="project" value="TreeGrafter"/>
</dbReference>
<dbReference type="PANTHER" id="PTHR48078:SF6">
    <property type="entry name" value="L-THREONINE DEHYDRATASE CATABOLIC TDCB"/>
    <property type="match status" value="1"/>
</dbReference>
<dbReference type="GO" id="GO:0006567">
    <property type="term" value="P:L-threonine catabolic process"/>
    <property type="evidence" value="ECO:0007669"/>
    <property type="project" value="TreeGrafter"/>
</dbReference>
<name>A0A7V8VEM6_9BACT</name>
<dbReference type="Gene3D" id="3.40.50.1100">
    <property type="match status" value="2"/>
</dbReference>
<evidence type="ECO:0000256" key="6">
    <source>
        <dbReference type="PIRSR" id="PIRSR604450-51"/>
    </source>
</evidence>
<evidence type="ECO:0000256" key="5">
    <source>
        <dbReference type="NCBIfam" id="TIGR00260"/>
    </source>
</evidence>
<comment type="cofactor">
    <cofactor evidence="1 6">
        <name>pyridoxal 5'-phosphate</name>
        <dbReference type="ChEBI" id="CHEBI:597326"/>
    </cofactor>
</comment>
<protein>
    <recommendedName>
        <fullName evidence="5">Threonine synthase</fullName>
        <ecNumber evidence="5">4.2.3.1</ecNumber>
    </recommendedName>
</protein>
<dbReference type="Proteomes" id="UP000542342">
    <property type="component" value="Unassembled WGS sequence"/>
</dbReference>
<dbReference type="AlphaFoldDB" id="A0A7V8VEM6"/>
<evidence type="ECO:0000256" key="4">
    <source>
        <dbReference type="ARBA" id="ARBA00023239"/>
    </source>
</evidence>
<comment type="caution">
    <text evidence="8">The sequence shown here is derived from an EMBL/GenBank/DDBJ whole genome shotgun (WGS) entry which is preliminary data.</text>
</comment>
<keyword evidence="4 8" id="KW-0456">Lyase</keyword>
<sequence>MREWAFQRCIMPQCRATVDLGETTFRCPRCGSLLDVDYEWERLPLPQSLSAWEGAWSRRREPLDFSGVWRFRALFPFASEGHVVTIGEGQTLCLRSDPVATYVGLRPGRLYLQYEGLNPSGSFKDNGMTAAFTHARMTGAKRAACASTGNTSASLALYCAASGLMRGIIFIGSGKISYGKLSQALEHGALTIQIAGDFDDALRQVQEIARQLGIYLVNSINPFRLEGQKTIMYRVLESLHWQPPDWIVVPGGNLGNVSSFGKAFGELQQLSLLSRPPRLAVINAQGANTFYELYERRGLRWNGGRYDPQVIQIYLKELDAAARRADTLASAIEIHRPVNLPKALRALEICGGVVREVSDQEILDAKAQVGAGGLGCEPASAATVAGLRRLVAEGVIQPEETVVCILTGHVLKDPDATVAYHTDDRALFDQKLGRRGVKRATYANRAVQVPNDLAEIIKAIELYA</sequence>